<organism evidence="1 2">
    <name type="scientific">Lindgomyces ingoldianus</name>
    <dbReference type="NCBI Taxonomy" id="673940"/>
    <lineage>
        <taxon>Eukaryota</taxon>
        <taxon>Fungi</taxon>
        <taxon>Dikarya</taxon>
        <taxon>Ascomycota</taxon>
        <taxon>Pezizomycotina</taxon>
        <taxon>Dothideomycetes</taxon>
        <taxon>Pleosporomycetidae</taxon>
        <taxon>Pleosporales</taxon>
        <taxon>Lindgomycetaceae</taxon>
        <taxon>Lindgomyces</taxon>
    </lineage>
</organism>
<name>A0ACB6RBH5_9PLEO</name>
<dbReference type="Proteomes" id="UP000799755">
    <property type="component" value="Unassembled WGS sequence"/>
</dbReference>
<reference evidence="1" key="1">
    <citation type="journal article" date="2020" name="Stud. Mycol.">
        <title>101 Dothideomycetes genomes: a test case for predicting lifestyles and emergence of pathogens.</title>
        <authorList>
            <person name="Haridas S."/>
            <person name="Albert R."/>
            <person name="Binder M."/>
            <person name="Bloem J."/>
            <person name="Labutti K."/>
            <person name="Salamov A."/>
            <person name="Andreopoulos B."/>
            <person name="Baker S."/>
            <person name="Barry K."/>
            <person name="Bills G."/>
            <person name="Bluhm B."/>
            <person name="Cannon C."/>
            <person name="Castanera R."/>
            <person name="Culley D."/>
            <person name="Daum C."/>
            <person name="Ezra D."/>
            <person name="Gonzalez J."/>
            <person name="Henrissat B."/>
            <person name="Kuo A."/>
            <person name="Liang C."/>
            <person name="Lipzen A."/>
            <person name="Lutzoni F."/>
            <person name="Magnuson J."/>
            <person name="Mondo S."/>
            <person name="Nolan M."/>
            <person name="Ohm R."/>
            <person name="Pangilinan J."/>
            <person name="Park H.-J."/>
            <person name="Ramirez L."/>
            <person name="Alfaro M."/>
            <person name="Sun H."/>
            <person name="Tritt A."/>
            <person name="Yoshinaga Y."/>
            <person name="Zwiers L.-H."/>
            <person name="Turgeon B."/>
            <person name="Goodwin S."/>
            <person name="Spatafora J."/>
            <person name="Crous P."/>
            <person name="Grigoriev I."/>
        </authorList>
    </citation>
    <scope>NUCLEOTIDE SEQUENCE</scope>
    <source>
        <strain evidence="1">ATCC 200398</strain>
    </source>
</reference>
<protein>
    <submittedName>
        <fullName evidence="1">Uncharacterized protein</fullName>
    </submittedName>
</protein>
<comment type="caution">
    <text evidence="1">The sequence shown here is derived from an EMBL/GenBank/DDBJ whole genome shotgun (WGS) entry which is preliminary data.</text>
</comment>
<evidence type="ECO:0000313" key="1">
    <source>
        <dbReference type="EMBL" id="KAF2475687.1"/>
    </source>
</evidence>
<keyword evidence="2" id="KW-1185">Reference proteome</keyword>
<evidence type="ECO:0000313" key="2">
    <source>
        <dbReference type="Proteomes" id="UP000799755"/>
    </source>
</evidence>
<gene>
    <name evidence="1" type="ORF">BDR25DRAFT_211235</name>
</gene>
<proteinExistence type="predicted"/>
<accession>A0ACB6RBH5</accession>
<dbReference type="EMBL" id="MU003495">
    <property type="protein sequence ID" value="KAF2475687.1"/>
    <property type="molecule type" value="Genomic_DNA"/>
</dbReference>
<sequence>MHEKSNNDHWHAVEDPKKRKQIQDRLAQRARRKSFLPFHVPVSGADPNLVSHDTIELSTTACDQTESACSSSLLPFDLGDISFCNLDPTQVASPTAQPPYPLTVYGALYINGRMLGLSCSTTVPAKSSPVSSGIPVPLQPTPLQLLTIHARWIDRFPFPKMRNNMISMGGIIDDEEFLSDLFTIPSFSIKPGCATWDPHGWKIEKPFLEKWGYLFF</sequence>